<dbReference type="InterPro" id="IPR020006">
    <property type="entry name" value="FlhF"/>
</dbReference>
<comment type="similarity">
    <text evidence="2">Belongs to the GTP-binding SRP family.</text>
</comment>
<evidence type="ECO:0000256" key="1">
    <source>
        <dbReference type="ARBA" id="ARBA00004413"/>
    </source>
</evidence>
<dbReference type="AlphaFoldDB" id="A0A0P6W7Y8"/>
<proteinExistence type="inferred from homology"/>
<evidence type="ECO:0000256" key="11">
    <source>
        <dbReference type="ARBA" id="ARBA00023225"/>
    </source>
</evidence>
<keyword evidence="10" id="KW-0472">Membrane</keyword>
<comment type="function">
    <text evidence="12">Necessary for flagellar biosynthesis. May be involved in translocation of the flagellum.</text>
</comment>
<evidence type="ECO:0000313" key="15">
    <source>
        <dbReference type="EMBL" id="KPL61118.1"/>
    </source>
</evidence>
<feature type="domain" description="SRP54-type proteins GTP-binding" evidence="14">
    <location>
        <begin position="189"/>
        <end position="380"/>
    </location>
</feature>
<sequence>MKVKKYTAPSMNEAMKKVRAELGDDAVILNSKVSYTGGFIGLFKKKVIQVIAAIDPEVENEKLEISRVKTKRASTSVIQPALEKEQKTEHDSNRLVEVELKELKQMISSMKSRDHFEKFSDDVKEVLLHLKKQDVSDSTLFQLGDAMEEKITSESVQAVNKDEWAHKEVKRFFHLYLKEITFGGISYSRKYINVIGPTGVGKTTTLAKMAAEAVIEKRMKIAFITTDTYRIAAIEQLKTYAGLLNVPVEVVYKMEDFKKAIEKFVDYDHVFIDTAGRNFRERKYVEDLQKIIDFDQHMETYLVLSLTSKERDMREIISQFSSIDIDRFIFTKSDETSSYGSMINMISEAKIGAAYVTNGQDVPEDITEVEEDEIVSMLMKGFSYERSSI</sequence>
<dbReference type="CDD" id="cd17873">
    <property type="entry name" value="FlhF"/>
    <property type="match status" value="1"/>
</dbReference>
<protein>
    <recommendedName>
        <fullName evidence="3 13">Flagellar biosynthesis protein FlhF</fullName>
    </recommendedName>
</protein>
<accession>A0A0P6W7Y8</accession>
<dbReference type="GO" id="GO:0005886">
    <property type="term" value="C:plasma membrane"/>
    <property type="evidence" value="ECO:0007669"/>
    <property type="project" value="UniProtKB-SubCell"/>
</dbReference>
<evidence type="ECO:0000256" key="10">
    <source>
        <dbReference type="ARBA" id="ARBA00023136"/>
    </source>
</evidence>
<evidence type="ECO:0000256" key="5">
    <source>
        <dbReference type="ARBA" id="ARBA00022475"/>
    </source>
</evidence>
<evidence type="ECO:0000256" key="9">
    <source>
        <dbReference type="ARBA" id="ARBA00023134"/>
    </source>
</evidence>
<evidence type="ECO:0000256" key="3">
    <source>
        <dbReference type="ARBA" id="ARBA00014919"/>
    </source>
</evidence>
<keyword evidence="4" id="KW-0813">Transport</keyword>
<dbReference type="PATRIC" id="fig|218284.4.peg.66"/>
<dbReference type="OrthoDB" id="9778554at2"/>
<keyword evidence="5" id="KW-1003">Cell membrane</keyword>
<gene>
    <name evidence="15" type="ORF">AM506_00320</name>
</gene>
<dbReference type="GO" id="GO:0005525">
    <property type="term" value="F:GTP binding"/>
    <property type="evidence" value="ECO:0007669"/>
    <property type="project" value="UniProtKB-UniRule"/>
</dbReference>
<dbReference type="EMBL" id="LIXZ01000001">
    <property type="protein sequence ID" value="KPL61118.1"/>
    <property type="molecule type" value="Genomic_DNA"/>
</dbReference>
<evidence type="ECO:0000259" key="14">
    <source>
        <dbReference type="SMART" id="SM00962"/>
    </source>
</evidence>
<evidence type="ECO:0000256" key="13">
    <source>
        <dbReference type="NCBIfam" id="TIGR03499"/>
    </source>
</evidence>
<dbReference type="Pfam" id="PF00448">
    <property type="entry name" value="SRP54"/>
    <property type="match status" value="1"/>
</dbReference>
<dbReference type="InterPro" id="IPR000897">
    <property type="entry name" value="SRP54_GTPase_dom"/>
</dbReference>
<reference evidence="15 16" key="1">
    <citation type="submission" date="2015-08" db="EMBL/GenBank/DDBJ databases">
        <title>Draft Genome Sequence of Bacillus vietnamensis UCD-SED5.</title>
        <authorList>
            <person name="Lee R.D."/>
            <person name="Jospin G."/>
            <person name="Lang J.M."/>
            <person name="Coil D.A."/>
            <person name="Eisen J.A."/>
        </authorList>
    </citation>
    <scope>NUCLEOTIDE SEQUENCE [LARGE SCALE GENOMIC DNA]</scope>
    <source>
        <strain evidence="15 16">UCD-SED5</strain>
    </source>
</reference>
<keyword evidence="15" id="KW-0966">Cell projection</keyword>
<organism evidence="15 16">
    <name type="scientific">Rossellomorea vietnamensis</name>
    <dbReference type="NCBI Taxonomy" id="218284"/>
    <lineage>
        <taxon>Bacteria</taxon>
        <taxon>Bacillati</taxon>
        <taxon>Bacillota</taxon>
        <taxon>Bacilli</taxon>
        <taxon>Bacillales</taxon>
        <taxon>Bacillaceae</taxon>
        <taxon>Rossellomorea</taxon>
    </lineage>
</organism>
<keyword evidence="11" id="KW-1006">Bacterial flagellum protein export</keyword>
<dbReference type="Gene3D" id="1.20.120.1380">
    <property type="entry name" value="Flagellar FlhF biosynthesis protein, N domain"/>
    <property type="match status" value="1"/>
</dbReference>
<name>A0A0P6W7Y8_9BACI</name>
<keyword evidence="7" id="KW-1005">Bacterial flagellum biogenesis</keyword>
<evidence type="ECO:0000256" key="2">
    <source>
        <dbReference type="ARBA" id="ARBA00008531"/>
    </source>
</evidence>
<dbReference type="GO" id="GO:0005047">
    <property type="term" value="F:signal recognition particle binding"/>
    <property type="evidence" value="ECO:0007669"/>
    <property type="project" value="TreeGrafter"/>
</dbReference>
<dbReference type="GO" id="GO:0044781">
    <property type="term" value="P:bacterial-type flagellum organization"/>
    <property type="evidence" value="ECO:0007669"/>
    <property type="project" value="UniProtKB-UniRule"/>
</dbReference>
<dbReference type="GO" id="GO:0015031">
    <property type="term" value="P:protein transport"/>
    <property type="evidence" value="ECO:0007669"/>
    <property type="project" value="UniProtKB-KW"/>
</dbReference>
<dbReference type="PANTHER" id="PTHR43134:SF3">
    <property type="entry name" value="FLAGELLAR BIOSYNTHESIS PROTEIN FLHF"/>
    <property type="match status" value="1"/>
</dbReference>
<evidence type="ECO:0000256" key="8">
    <source>
        <dbReference type="ARBA" id="ARBA00022927"/>
    </source>
</evidence>
<comment type="subcellular location">
    <subcellularLocation>
        <location evidence="1">Cell membrane</location>
        <topology evidence="1">Peripheral membrane protein</topology>
        <orientation evidence="1">Cytoplasmic side</orientation>
    </subcellularLocation>
</comment>
<dbReference type="Gene3D" id="3.40.50.300">
    <property type="entry name" value="P-loop containing nucleotide triphosphate hydrolases"/>
    <property type="match status" value="1"/>
</dbReference>
<dbReference type="FunFam" id="3.40.50.300:FF:000695">
    <property type="entry name" value="Flagellar biosynthesis regulator FlhF"/>
    <property type="match status" value="1"/>
</dbReference>
<keyword evidence="6" id="KW-0547">Nucleotide-binding</keyword>
<dbReference type="eggNOG" id="COG1419">
    <property type="taxonomic scope" value="Bacteria"/>
</dbReference>
<dbReference type="InterPro" id="IPR047040">
    <property type="entry name" value="FlhF__GTPase_dom"/>
</dbReference>
<keyword evidence="9" id="KW-0342">GTP-binding</keyword>
<dbReference type="PANTHER" id="PTHR43134">
    <property type="entry name" value="SIGNAL RECOGNITION PARTICLE RECEPTOR SUBUNIT ALPHA"/>
    <property type="match status" value="1"/>
</dbReference>
<dbReference type="InterPro" id="IPR027417">
    <property type="entry name" value="P-loop_NTPase"/>
</dbReference>
<evidence type="ECO:0000256" key="7">
    <source>
        <dbReference type="ARBA" id="ARBA00022795"/>
    </source>
</evidence>
<comment type="caution">
    <text evidence="15">The sequence shown here is derived from an EMBL/GenBank/DDBJ whole genome shotgun (WGS) entry which is preliminary data.</text>
</comment>
<keyword evidence="15" id="KW-0969">Cilium</keyword>
<dbReference type="RefSeq" id="WP_060669706.1">
    <property type="nucleotide sequence ID" value="NZ_LIXZ01000001.1"/>
</dbReference>
<evidence type="ECO:0000256" key="12">
    <source>
        <dbReference type="ARBA" id="ARBA00025337"/>
    </source>
</evidence>
<dbReference type="GO" id="GO:0003924">
    <property type="term" value="F:GTPase activity"/>
    <property type="evidence" value="ECO:0007669"/>
    <property type="project" value="UniProtKB-UniRule"/>
</dbReference>
<keyword evidence="15" id="KW-0282">Flagellum</keyword>
<dbReference type="GO" id="GO:0006614">
    <property type="term" value="P:SRP-dependent cotranslational protein targeting to membrane"/>
    <property type="evidence" value="ECO:0007669"/>
    <property type="project" value="UniProtKB-UniRule"/>
</dbReference>
<dbReference type="NCBIfam" id="TIGR03499">
    <property type="entry name" value="FlhF"/>
    <property type="match status" value="1"/>
</dbReference>
<dbReference type="SMART" id="SM00962">
    <property type="entry name" value="SRP54"/>
    <property type="match status" value="1"/>
</dbReference>
<dbReference type="Proteomes" id="UP000050398">
    <property type="component" value="Unassembled WGS sequence"/>
</dbReference>
<dbReference type="SUPFAM" id="SSF52540">
    <property type="entry name" value="P-loop containing nucleoside triphosphate hydrolases"/>
    <property type="match status" value="1"/>
</dbReference>
<keyword evidence="8" id="KW-0653">Protein transport</keyword>
<evidence type="ECO:0000256" key="6">
    <source>
        <dbReference type="ARBA" id="ARBA00022741"/>
    </source>
</evidence>
<evidence type="ECO:0000313" key="16">
    <source>
        <dbReference type="Proteomes" id="UP000050398"/>
    </source>
</evidence>
<evidence type="ECO:0000256" key="4">
    <source>
        <dbReference type="ARBA" id="ARBA00022448"/>
    </source>
</evidence>